<feature type="domain" description="PAC" evidence="3">
    <location>
        <begin position="524"/>
        <end position="577"/>
    </location>
</feature>
<feature type="domain" description="PAS" evidence="2">
    <location>
        <begin position="313"/>
        <end position="368"/>
    </location>
</feature>
<feature type="domain" description="PAC" evidence="3">
    <location>
        <begin position="653"/>
        <end position="705"/>
    </location>
</feature>
<feature type="domain" description="CBS" evidence="5">
    <location>
        <begin position="5"/>
        <end position="72"/>
    </location>
</feature>
<dbReference type="SMART" id="SM00065">
    <property type="entry name" value="GAF"/>
    <property type="match status" value="1"/>
</dbReference>
<dbReference type="InterPro" id="IPR043128">
    <property type="entry name" value="Rev_trsase/Diguanyl_cyclase"/>
</dbReference>
<evidence type="ECO:0000259" key="4">
    <source>
        <dbReference type="PROSITE" id="PS50887"/>
    </source>
</evidence>
<feature type="domain" description="GGDEF" evidence="4">
    <location>
        <begin position="1049"/>
        <end position="1183"/>
    </location>
</feature>
<dbReference type="InterPro" id="IPR000014">
    <property type="entry name" value="PAS"/>
</dbReference>
<dbReference type="Proteomes" id="UP001526426">
    <property type="component" value="Unassembled WGS sequence"/>
</dbReference>
<dbReference type="InterPro" id="IPR001610">
    <property type="entry name" value="PAC"/>
</dbReference>
<dbReference type="PROSITE" id="PS50113">
    <property type="entry name" value="PAC"/>
    <property type="match status" value="5"/>
</dbReference>
<dbReference type="PROSITE" id="PS51371">
    <property type="entry name" value="CBS"/>
    <property type="match status" value="1"/>
</dbReference>
<dbReference type="SMART" id="SM00091">
    <property type="entry name" value="PAS"/>
    <property type="match status" value="4"/>
</dbReference>
<feature type="domain" description="PAS" evidence="2">
    <location>
        <begin position="706"/>
        <end position="774"/>
    </location>
</feature>
<dbReference type="InterPro" id="IPR000160">
    <property type="entry name" value="GGDEF_dom"/>
</dbReference>
<dbReference type="InterPro" id="IPR000644">
    <property type="entry name" value="CBS_dom"/>
</dbReference>
<dbReference type="InterPro" id="IPR003018">
    <property type="entry name" value="GAF"/>
</dbReference>
<dbReference type="Pfam" id="PF13426">
    <property type="entry name" value="PAS_9"/>
    <property type="match status" value="1"/>
</dbReference>
<dbReference type="Gene3D" id="3.30.450.40">
    <property type="match status" value="1"/>
</dbReference>
<dbReference type="SUPFAM" id="SSF55785">
    <property type="entry name" value="PYP-like sensor domain (PAS domain)"/>
    <property type="match status" value="5"/>
</dbReference>
<keyword evidence="7" id="KW-1185">Reference proteome</keyword>
<dbReference type="Pfam" id="PF00571">
    <property type="entry name" value="CBS"/>
    <property type="match status" value="1"/>
</dbReference>
<evidence type="ECO:0000256" key="1">
    <source>
        <dbReference type="PROSITE-ProRule" id="PRU00703"/>
    </source>
</evidence>
<evidence type="ECO:0000313" key="7">
    <source>
        <dbReference type="Proteomes" id="UP001526426"/>
    </source>
</evidence>
<dbReference type="Gene3D" id="3.30.450.20">
    <property type="entry name" value="PAS domain"/>
    <property type="match status" value="5"/>
</dbReference>
<dbReference type="NCBIfam" id="TIGR00229">
    <property type="entry name" value="sensory_box"/>
    <property type="match status" value="3"/>
</dbReference>
<proteinExistence type="predicted"/>
<dbReference type="Gene3D" id="3.10.580.10">
    <property type="entry name" value="CBS-domain"/>
    <property type="match status" value="1"/>
</dbReference>
<dbReference type="InterPro" id="IPR029787">
    <property type="entry name" value="Nucleotide_cyclase"/>
</dbReference>
<comment type="caution">
    <text evidence="6">The sequence shown here is derived from an EMBL/GenBank/DDBJ whole genome shotgun (WGS) entry which is preliminary data.</text>
</comment>
<evidence type="ECO:0000259" key="2">
    <source>
        <dbReference type="PROSITE" id="PS50112"/>
    </source>
</evidence>
<dbReference type="InterPro" id="IPR035965">
    <property type="entry name" value="PAS-like_dom_sf"/>
</dbReference>
<dbReference type="NCBIfam" id="TIGR00254">
    <property type="entry name" value="GGDEF"/>
    <property type="match status" value="1"/>
</dbReference>
<dbReference type="EMBL" id="JAIHOM010000033">
    <property type="protein sequence ID" value="MCW6036308.1"/>
    <property type="molecule type" value="Genomic_DNA"/>
</dbReference>
<feature type="domain" description="PAC" evidence="3">
    <location>
        <begin position="783"/>
        <end position="835"/>
    </location>
</feature>
<dbReference type="CDD" id="cd00130">
    <property type="entry name" value="PAS"/>
    <property type="match status" value="4"/>
</dbReference>
<accession>A0ABT3L475</accession>
<dbReference type="PROSITE" id="PS50112">
    <property type="entry name" value="PAS"/>
    <property type="match status" value="3"/>
</dbReference>
<dbReference type="InterPro" id="IPR000700">
    <property type="entry name" value="PAS-assoc_C"/>
</dbReference>
<dbReference type="SUPFAM" id="SSF55073">
    <property type="entry name" value="Nucleotide cyclase"/>
    <property type="match status" value="1"/>
</dbReference>
<organism evidence="6 7">
    <name type="scientific">Spirulina subsalsa FACHB-351</name>
    <dbReference type="NCBI Taxonomy" id="234711"/>
    <lineage>
        <taxon>Bacteria</taxon>
        <taxon>Bacillati</taxon>
        <taxon>Cyanobacteriota</taxon>
        <taxon>Cyanophyceae</taxon>
        <taxon>Spirulinales</taxon>
        <taxon>Spirulinaceae</taxon>
        <taxon>Spirulina</taxon>
    </lineage>
</organism>
<dbReference type="InterPro" id="IPR013655">
    <property type="entry name" value="PAS_fold_3"/>
</dbReference>
<dbReference type="SUPFAM" id="SSF54631">
    <property type="entry name" value="CBS-domain pair"/>
    <property type="match status" value="1"/>
</dbReference>
<evidence type="ECO:0000259" key="3">
    <source>
        <dbReference type="PROSITE" id="PS50113"/>
    </source>
</evidence>
<dbReference type="SUPFAM" id="SSF55781">
    <property type="entry name" value="GAF domain-like"/>
    <property type="match status" value="1"/>
</dbReference>
<feature type="domain" description="PAS" evidence="2">
    <location>
        <begin position="185"/>
        <end position="258"/>
    </location>
</feature>
<protein>
    <submittedName>
        <fullName evidence="6">PAS domain-containing protein</fullName>
    </submittedName>
</protein>
<name>A0ABT3L475_9CYAN</name>
<dbReference type="PANTHER" id="PTHR44757:SF2">
    <property type="entry name" value="BIOFILM ARCHITECTURE MAINTENANCE PROTEIN MBAA"/>
    <property type="match status" value="1"/>
</dbReference>
<keyword evidence="1" id="KW-0129">CBS domain</keyword>
<sequence length="1189" mass="136064">MELTIDRKPIVVTPETTVRDAIAQMKPPDQNNAVAQTSPQPKTCILVGQENTLLGFLTERDILLLIAQDIDLAQVTVSSVMEHPGITIRRSHLNNPLSLLSQFSEHQTGYFVILEDEEPHNIYGVITLEQLCLDLNKAGLLANRKPQVIEPQAPIDSGLSPSIFSSESHKSIDEDPTIISQLKANFNRLNYLLNYSPAILYTADPVTYETTFISENVKTILGYEASSFLENPKLWQEYIHPEDQVILSWIIQRLSNSNSQTCDYRFRDAQGQYHWLRNEILVIRDEHNHPQELIGYCITVDDLKETEKNLRTSEQQFRSIFEQADVGITQLSPTGSFLKVNPKFMEIVQYSKEELLRTTYQKITYPQDLAQDLTLNYQLLIGKISRFAADKRYVRKDGSIVWVHWSGCVVRGIGGKAESIIAVVQDISEQQAALHERKQAELALQESESILRSFYDSSTMMMGVVELTSSPEDLLHIWSNSMTAEFVGLPAKQMEYKTAQELGIPDNITREWIQYCKHIQTTGKPVQFQCLYKHNGKNFWLLTTLSPIRNDNRIGSRFCYITEDVTERKQTERILAQTTQTLLQAQKIAHIGYWDYNVISHQLIWNKETFEIFGRDWNEPEPTYTQYIAQIHPEDRIKYQTALEHSLMTGERFEVEYRLLRGSGEIRYLYGQAEVETNSQGMITRLFGVVIDITEKKHAEESLKASEAKYRLLVEQMPAVTYTAALDDLSTTLYVSPQIEQMLGYPLREWLLQPDRWYRAVHPDDRDKVTQVLKIAHGGPTTFSREYRIFAKSGEMLWVRDRARIVTNEAGEPIFLQGMMFDMTEQKNSEEELQHAYTHLEATNHRLEISLKTLEQRNHEQAITSQMLEFLQACSTSLEAYPATAEFLKVLFPHCFGSIFLPQANNKALEAVSIFGDLSPTQSTINTQDCWALLRGKTHYASHHQPGLFCRHVDQTSRPTATLCIPMMVQGVAIGLFYLCTQDSAEIEPEKQQLAQTVSEQIALAISNLQLRETLQNQSICDPLTGLFNRRYLEQSLQQNLQTAELKEQPVSLIMIDVDHFKQFNDTYGHDAGDFVLQTLAEFLQKQVRESDIVCRYGGEEFTLILPNVSLELAYERAELLRKRIKKLPLNYQGKNLGQLSFSAGLATFPEQGDTVQSLIRRADEALYDAKRQGRDRVICANTVLFGQD</sequence>
<dbReference type="InterPro" id="IPR052155">
    <property type="entry name" value="Biofilm_reg_signaling"/>
</dbReference>
<dbReference type="Pfam" id="PF08447">
    <property type="entry name" value="PAS_3"/>
    <property type="match status" value="4"/>
</dbReference>
<dbReference type="CDD" id="cd01949">
    <property type="entry name" value="GGDEF"/>
    <property type="match status" value="1"/>
</dbReference>
<dbReference type="PANTHER" id="PTHR44757">
    <property type="entry name" value="DIGUANYLATE CYCLASE DGCP"/>
    <property type="match status" value="1"/>
</dbReference>
<dbReference type="Gene3D" id="3.30.70.270">
    <property type="match status" value="1"/>
</dbReference>
<dbReference type="Pfam" id="PF00990">
    <property type="entry name" value="GGDEF"/>
    <property type="match status" value="1"/>
</dbReference>
<dbReference type="RefSeq" id="WP_265264061.1">
    <property type="nucleotide sequence ID" value="NZ_JAIHOM010000033.1"/>
</dbReference>
<dbReference type="Pfam" id="PF01590">
    <property type="entry name" value="GAF"/>
    <property type="match status" value="1"/>
</dbReference>
<dbReference type="InterPro" id="IPR029016">
    <property type="entry name" value="GAF-like_dom_sf"/>
</dbReference>
<dbReference type="SMART" id="SM00086">
    <property type="entry name" value="PAC"/>
    <property type="match status" value="5"/>
</dbReference>
<dbReference type="SMART" id="SM00267">
    <property type="entry name" value="GGDEF"/>
    <property type="match status" value="1"/>
</dbReference>
<reference evidence="6 7" key="1">
    <citation type="submission" date="2021-08" db="EMBL/GenBank/DDBJ databases">
        <title>Draft genome sequence of Spirulina subsalsa with high tolerance to salinity and hype-accumulation of phycocyanin.</title>
        <authorList>
            <person name="Pei H."/>
            <person name="Jiang L."/>
        </authorList>
    </citation>
    <scope>NUCLEOTIDE SEQUENCE [LARGE SCALE GENOMIC DNA]</scope>
    <source>
        <strain evidence="6 7">FACHB-351</strain>
    </source>
</reference>
<evidence type="ECO:0000313" key="6">
    <source>
        <dbReference type="EMBL" id="MCW6036308.1"/>
    </source>
</evidence>
<feature type="domain" description="PAC" evidence="3">
    <location>
        <begin position="387"/>
        <end position="439"/>
    </location>
</feature>
<dbReference type="Gene3D" id="2.10.70.100">
    <property type="match status" value="1"/>
</dbReference>
<dbReference type="PROSITE" id="PS50887">
    <property type="entry name" value="GGDEF"/>
    <property type="match status" value="1"/>
</dbReference>
<evidence type="ECO:0000259" key="5">
    <source>
        <dbReference type="PROSITE" id="PS51371"/>
    </source>
</evidence>
<feature type="domain" description="PAC" evidence="3">
    <location>
        <begin position="260"/>
        <end position="312"/>
    </location>
</feature>
<gene>
    <name evidence="6" type="ORF">K4A83_08485</name>
</gene>
<dbReference type="InterPro" id="IPR046342">
    <property type="entry name" value="CBS_dom_sf"/>
</dbReference>